<comment type="similarity">
    <text evidence="2 9">Belongs to the OXA1/ALB3/YidC family.</text>
</comment>
<evidence type="ECO:0000256" key="11">
    <source>
        <dbReference type="SAM" id="Phobius"/>
    </source>
</evidence>
<name>A0A9W9YQS1_9CNID</name>
<reference evidence="13" key="1">
    <citation type="submission" date="2023-01" db="EMBL/GenBank/DDBJ databases">
        <title>Genome assembly of the deep-sea coral Lophelia pertusa.</title>
        <authorList>
            <person name="Herrera S."/>
            <person name="Cordes E."/>
        </authorList>
    </citation>
    <scope>NUCLEOTIDE SEQUENCE</scope>
    <source>
        <strain evidence="13">USNM1676648</strain>
        <tissue evidence="13">Polyp</tissue>
    </source>
</reference>
<organism evidence="13 14">
    <name type="scientific">Desmophyllum pertusum</name>
    <dbReference type="NCBI Taxonomy" id="174260"/>
    <lineage>
        <taxon>Eukaryota</taxon>
        <taxon>Metazoa</taxon>
        <taxon>Cnidaria</taxon>
        <taxon>Anthozoa</taxon>
        <taxon>Hexacorallia</taxon>
        <taxon>Scleractinia</taxon>
        <taxon>Caryophylliina</taxon>
        <taxon>Caryophylliidae</taxon>
        <taxon>Desmophyllum</taxon>
    </lineage>
</organism>
<accession>A0A9W9YQS1</accession>
<keyword evidence="7" id="KW-0496">Mitochondrion</keyword>
<dbReference type="Pfam" id="PF02096">
    <property type="entry name" value="60KD_IMP"/>
    <property type="match status" value="1"/>
</dbReference>
<evidence type="ECO:0000256" key="7">
    <source>
        <dbReference type="ARBA" id="ARBA00023128"/>
    </source>
</evidence>
<evidence type="ECO:0000256" key="6">
    <source>
        <dbReference type="ARBA" id="ARBA00022989"/>
    </source>
</evidence>
<evidence type="ECO:0000256" key="4">
    <source>
        <dbReference type="ARBA" id="ARBA00022792"/>
    </source>
</evidence>
<keyword evidence="3 9" id="KW-0812">Transmembrane</keyword>
<evidence type="ECO:0000256" key="10">
    <source>
        <dbReference type="SAM" id="MobiDB-lite"/>
    </source>
</evidence>
<feature type="region of interest" description="Disordered" evidence="10">
    <location>
        <begin position="447"/>
        <end position="487"/>
    </location>
</feature>
<dbReference type="AlphaFoldDB" id="A0A9W9YQS1"/>
<dbReference type="GO" id="GO:0032979">
    <property type="term" value="P:protein insertion into mitochondrial inner membrane from matrix"/>
    <property type="evidence" value="ECO:0007669"/>
    <property type="project" value="TreeGrafter"/>
</dbReference>
<dbReference type="GO" id="GO:0005743">
    <property type="term" value="C:mitochondrial inner membrane"/>
    <property type="evidence" value="ECO:0007669"/>
    <property type="project" value="UniProtKB-SubCell"/>
</dbReference>
<evidence type="ECO:0000313" key="14">
    <source>
        <dbReference type="Proteomes" id="UP001163046"/>
    </source>
</evidence>
<dbReference type="InterPro" id="IPR028055">
    <property type="entry name" value="YidC/Oxa/ALB_C"/>
</dbReference>
<sequence length="487" mass="54949">MAALFARVGNFRIHSNIPTSCLKTLRISTKANTKTLYPCNRSYFTTGVTRRSSFGMARISGVHIYNGAKHGLFPWTQSARYFSVSARRSSYDNTEILQDDKVTNPFLQENLSGSTLDSMSTGSEILRDMADTHTLASVAEPSMTSLGLGGWMPPGIIQQCLELTHIYGNLSWCASICLVTVVLRVFCLPLVIRAQKNSAKLNNIKPQMEELQVQMREMTNSQDSTAQAHASMKLKQLYQENDCHPMKSISAILVQGPLFVSFFFAVRGMAYLPVESFKTGGYLWFQDLTLFDPYFVLPIICSFSMLASLELGTDVGISNPAMKSLKTFMRIFAVVLIPLTAYFPAAMFCYWVTSNLLTCLQVGLLKHPAIRTWLGIPEMVKFESKLSGGFIENMKAGYKSSQQVAHIKHAEKMKVQRQKALGDAPLEPTYEFNPRIKENQETFSLLNDDENHNKRRIRRRKEQQKKVKYNQQFFSAKTHQKAKSGKV</sequence>
<comment type="subcellular location">
    <subcellularLocation>
        <location evidence="9">Membrane</location>
        <topology evidence="9">Multi-pass membrane protein</topology>
    </subcellularLocation>
    <subcellularLocation>
        <location evidence="1">Mitochondrion inner membrane</location>
        <topology evidence="1">Multi-pass membrane protein</topology>
    </subcellularLocation>
</comment>
<evidence type="ECO:0000256" key="1">
    <source>
        <dbReference type="ARBA" id="ARBA00004448"/>
    </source>
</evidence>
<dbReference type="PANTHER" id="PTHR12428">
    <property type="entry name" value="OXA1"/>
    <property type="match status" value="1"/>
</dbReference>
<dbReference type="NCBIfam" id="TIGR03592">
    <property type="entry name" value="yidC_oxa1_cterm"/>
    <property type="match status" value="1"/>
</dbReference>
<evidence type="ECO:0000259" key="12">
    <source>
        <dbReference type="Pfam" id="PF02096"/>
    </source>
</evidence>
<comment type="caution">
    <text evidence="13">The sequence shown here is derived from an EMBL/GenBank/DDBJ whole genome shotgun (WGS) entry which is preliminary data.</text>
</comment>
<feature type="compositionally biased region" description="Basic residues" evidence="10">
    <location>
        <begin position="478"/>
        <end position="487"/>
    </location>
</feature>
<feature type="transmembrane region" description="Helical" evidence="11">
    <location>
        <begin position="252"/>
        <end position="274"/>
    </location>
</feature>
<keyword evidence="5" id="KW-0809">Transit peptide</keyword>
<evidence type="ECO:0000256" key="8">
    <source>
        <dbReference type="ARBA" id="ARBA00023136"/>
    </source>
</evidence>
<feature type="domain" description="Membrane insertase YidC/Oxa/ALB C-terminal" evidence="12">
    <location>
        <begin position="172"/>
        <end position="362"/>
    </location>
</feature>
<feature type="transmembrane region" description="Helical" evidence="11">
    <location>
        <begin position="331"/>
        <end position="353"/>
    </location>
</feature>
<evidence type="ECO:0000256" key="9">
    <source>
        <dbReference type="RuleBase" id="RU003945"/>
    </source>
</evidence>
<dbReference type="PANTHER" id="PTHR12428:SF66">
    <property type="entry name" value="MITOCHONDRIAL INNER MEMBRANE PROTEIN OXA1L"/>
    <property type="match status" value="1"/>
</dbReference>
<evidence type="ECO:0000256" key="3">
    <source>
        <dbReference type="ARBA" id="ARBA00022692"/>
    </source>
</evidence>
<gene>
    <name evidence="13" type="primary">OXA1L</name>
    <name evidence="13" type="ORF">OS493_015708</name>
</gene>
<feature type="transmembrane region" description="Helical" evidence="11">
    <location>
        <begin position="294"/>
        <end position="311"/>
    </location>
</feature>
<dbReference type="OrthoDB" id="2148490at2759"/>
<keyword evidence="4" id="KW-0999">Mitochondrion inner membrane</keyword>
<dbReference type="GO" id="GO:0032977">
    <property type="term" value="F:membrane insertase activity"/>
    <property type="evidence" value="ECO:0007669"/>
    <property type="project" value="InterPro"/>
</dbReference>
<keyword evidence="8 11" id="KW-0472">Membrane</keyword>
<dbReference type="EMBL" id="MU827309">
    <property type="protein sequence ID" value="KAJ7360600.1"/>
    <property type="molecule type" value="Genomic_DNA"/>
</dbReference>
<evidence type="ECO:0000256" key="5">
    <source>
        <dbReference type="ARBA" id="ARBA00022946"/>
    </source>
</evidence>
<protein>
    <submittedName>
        <fullName evidence="13">Mitochondrial inner membrane protein oxa1l</fullName>
    </submittedName>
</protein>
<feature type="compositionally biased region" description="Basic residues" evidence="10">
    <location>
        <begin position="453"/>
        <end position="468"/>
    </location>
</feature>
<proteinExistence type="inferred from homology"/>
<dbReference type="Proteomes" id="UP001163046">
    <property type="component" value="Unassembled WGS sequence"/>
</dbReference>
<keyword evidence="6 11" id="KW-1133">Transmembrane helix</keyword>
<dbReference type="CDD" id="cd20069">
    <property type="entry name" value="5TM_Oxa1-like"/>
    <property type="match status" value="1"/>
</dbReference>
<dbReference type="InterPro" id="IPR001708">
    <property type="entry name" value="YidC/ALB3/OXA1/COX18"/>
</dbReference>
<keyword evidence="14" id="KW-1185">Reference proteome</keyword>
<evidence type="ECO:0000313" key="13">
    <source>
        <dbReference type="EMBL" id="KAJ7360600.1"/>
    </source>
</evidence>
<feature type="transmembrane region" description="Helical" evidence="11">
    <location>
        <begin position="169"/>
        <end position="192"/>
    </location>
</feature>
<evidence type="ECO:0000256" key="2">
    <source>
        <dbReference type="ARBA" id="ARBA00009877"/>
    </source>
</evidence>